<dbReference type="GO" id="GO:0004497">
    <property type="term" value="F:monooxygenase activity"/>
    <property type="evidence" value="ECO:0007669"/>
    <property type="project" value="UniProtKB-KW"/>
</dbReference>
<dbReference type="SUPFAM" id="SSF54909">
    <property type="entry name" value="Dimeric alpha+beta barrel"/>
    <property type="match status" value="1"/>
</dbReference>
<dbReference type="PANTHER" id="PTHR33336:SF3">
    <property type="entry name" value="ABM DOMAIN-CONTAINING PROTEIN"/>
    <property type="match status" value="1"/>
</dbReference>
<organism evidence="2 3">
    <name type="scientific">Undibacterium arcticum</name>
    <dbReference type="NCBI Taxonomy" id="1762892"/>
    <lineage>
        <taxon>Bacteria</taxon>
        <taxon>Pseudomonadati</taxon>
        <taxon>Pseudomonadota</taxon>
        <taxon>Betaproteobacteria</taxon>
        <taxon>Burkholderiales</taxon>
        <taxon>Oxalobacteraceae</taxon>
        <taxon>Undibacterium</taxon>
    </lineage>
</organism>
<dbReference type="InterPro" id="IPR050744">
    <property type="entry name" value="AI-2_Isomerase_LsrG"/>
</dbReference>
<comment type="caution">
    <text evidence="2">The sequence shown here is derived from an EMBL/GenBank/DDBJ whole genome shotgun (WGS) entry which is preliminary data.</text>
</comment>
<dbReference type="InterPro" id="IPR011008">
    <property type="entry name" value="Dimeric_a/b-barrel"/>
</dbReference>
<keyword evidence="3" id="KW-1185">Reference proteome</keyword>
<gene>
    <name evidence="2" type="ORF">ACFOFO_08465</name>
</gene>
<dbReference type="PANTHER" id="PTHR33336">
    <property type="entry name" value="QUINOL MONOOXYGENASE YGIN-RELATED"/>
    <property type="match status" value="1"/>
</dbReference>
<dbReference type="Gene3D" id="3.30.70.100">
    <property type="match status" value="1"/>
</dbReference>
<dbReference type="Proteomes" id="UP001595530">
    <property type="component" value="Unassembled WGS sequence"/>
</dbReference>
<reference evidence="3" key="1">
    <citation type="journal article" date="2019" name="Int. J. Syst. Evol. Microbiol.">
        <title>The Global Catalogue of Microorganisms (GCM) 10K type strain sequencing project: providing services to taxonomists for standard genome sequencing and annotation.</title>
        <authorList>
            <consortium name="The Broad Institute Genomics Platform"/>
            <consortium name="The Broad Institute Genome Sequencing Center for Infectious Disease"/>
            <person name="Wu L."/>
            <person name="Ma J."/>
        </authorList>
    </citation>
    <scope>NUCLEOTIDE SEQUENCE [LARGE SCALE GENOMIC DNA]</scope>
    <source>
        <strain evidence="3">KCTC 42986</strain>
    </source>
</reference>
<dbReference type="Pfam" id="PF03992">
    <property type="entry name" value="ABM"/>
    <property type="match status" value="1"/>
</dbReference>
<dbReference type="InterPro" id="IPR007138">
    <property type="entry name" value="ABM_dom"/>
</dbReference>
<keyword evidence="2" id="KW-0503">Monooxygenase</keyword>
<dbReference type="RefSeq" id="WP_390331348.1">
    <property type="nucleotide sequence ID" value="NZ_JBHRTP010000023.1"/>
</dbReference>
<feature type="domain" description="ABM" evidence="1">
    <location>
        <begin position="15"/>
        <end position="104"/>
    </location>
</feature>
<evidence type="ECO:0000313" key="3">
    <source>
        <dbReference type="Proteomes" id="UP001595530"/>
    </source>
</evidence>
<dbReference type="EC" id="1.-.-.-" evidence="2"/>
<protein>
    <submittedName>
        <fullName evidence="2">Quinol monooxygenase</fullName>
        <ecNumber evidence="2">1.-.-.-</ecNumber>
    </submittedName>
</protein>
<evidence type="ECO:0000313" key="2">
    <source>
        <dbReference type="EMBL" id="MFC3107993.1"/>
    </source>
</evidence>
<evidence type="ECO:0000259" key="1">
    <source>
        <dbReference type="PROSITE" id="PS51725"/>
    </source>
</evidence>
<dbReference type="PROSITE" id="PS51725">
    <property type="entry name" value="ABM"/>
    <property type="match status" value="1"/>
</dbReference>
<dbReference type="EMBL" id="JBHRTP010000023">
    <property type="protein sequence ID" value="MFC3107993.1"/>
    <property type="molecule type" value="Genomic_DNA"/>
</dbReference>
<keyword evidence="2" id="KW-0560">Oxidoreductase</keyword>
<accession>A0ABV7EYX8</accession>
<proteinExistence type="predicted"/>
<sequence length="108" mass="11908">MNQSNRVSRRGKTMIKIMARISSRADSASALGKILRDLVDPTRREPGCVSYDLFQNNDDPLEFVTIEHWTDQAAADAHLTAPHVVAAIANAGDLLAQPPAIHRYTRIS</sequence>
<name>A0ABV7EYX8_9BURK</name>